<dbReference type="FunFam" id="3.30.160.60:FF:000100">
    <property type="entry name" value="Zinc finger 45-like"/>
    <property type="match status" value="1"/>
</dbReference>
<keyword evidence="1" id="KW-0479">Metal-binding</keyword>
<feature type="region of interest" description="Disordered" evidence="6">
    <location>
        <begin position="439"/>
        <end position="493"/>
    </location>
</feature>
<feature type="region of interest" description="Disordered" evidence="6">
    <location>
        <begin position="29"/>
        <end position="51"/>
    </location>
</feature>
<dbReference type="PANTHER" id="PTHR19818">
    <property type="entry name" value="ZINC FINGER PROTEIN ZIC AND GLI"/>
    <property type="match status" value="1"/>
</dbReference>
<dbReference type="Pfam" id="PF00096">
    <property type="entry name" value="zf-C2H2"/>
    <property type="match status" value="4"/>
</dbReference>
<dbReference type="FunFam" id="3.30.160.60:FF:001253">
    <property type="entry name" value="Zinc finger protein 408"/>
    <property type="match status" value="1"/>
</dbReference>
<dbReference type="Gene3D" id="3.30.160.60">
    <property type="entry name" value="Classic Zinc Finger"/>
    <property type="match status" value="6"/>
</dbReference>
<keyword evidence="2" id="KW-0677">Repeat</keyword>
<evidence type="ECO:0000313" key="8">
    <source>
        <dbReference type="EMBL" id="KAK9692627.1"/>
    </source>
</evidence>
<comment type="caution">
    <text evidence="8">The sequence shown here is derived from an EMBL/GenBank/DDBJ whole genome shotgun (WGS) entry which is preliminary data.</text>
</comment>
<feature type="domain" description="C2H2-type" evidence="7">
    <location>
        <begin position="99"/>
        <end position="127"/>
    </location>
</feature>
<dbReference type="InterPro" id="IPR013087">
    <property type="entry name" value="Znf_C2H2_type"/>
</dbReference>
<evidence type="ECO:0000313" key="9">
    <source>
        <dbReference type="Proteomes" id="UP001458880"/>
    </source>
</evidence>
<organism evidence="8 9">
    <name type="scientific">Popillia japonica</name>
    <name type="common">Japanese beetle</name>
    <dbReference type="NCBI Taxonomy" id="7064"/>
    <lineage>
        <taxon>Eukaryota</taxon>
        <taxon>Metazoa</taxon>
        <taxon>Ecdysozoa</taxon>
        <taxon>Arthropoda</taxon>
        <taxon>Hexapoda</taxon>
        <taxon>Insecta</taxon>
        <taxon>Pterygota</taxon>
        <taxon>Neoptera</taxon>
        <taxon>Endopterygota</taxon>
        <taxon>Coleoptera</taxon>
        <taxon>Polyphaga</taxon>
        <taxon>Scarabaeiformia</taxon>
        <taxon>Scarabaeidae</taxon>
        <taxon>Rutelinae</taxon>
        <taxon>Popillia</taxon>
    </lineage>
</organism>
<reference evidence="8 9" key="1">
    <citation type="journal article" date="2024" name="BMC Genomics">
        <title>De novo assembly and annotation of Popillia japonica's genome with initial clues to its potential as an invasive pest.</title>
        <authorList>
            <person name="Cucini C."/>
            <person name="Boschi S."/>
            <person name="Funari R."/>
            <person name="Cardaioli E."/>
            <person name="Iannotti N."/>
            <person name="Marturano G."/>
            <person name="Paoli F."/>
            <person name="Bruttini M."/>
            <person name="Carapelli A."/>
            <person name="Frati F."/>
            <person name="Nardi F."/>
        </authorList>
    </citation>
    <scope>NUCLEOTIDE SEQUENCE [LARGE SCALE GENOMIC DNA]</scope>
    <source>
        <strain evidence="8">DMR45628</strain>
    </source>
</reference>
<dbReference type="SUPFAM" id="SSF57667">
    <property type="entry name" value="beta-beta-alpha zinc fingers"/>
    <property type="match status" value="4"/>
</dbReference>
<feature type="compositionally biased region" description="Polar residues" evidence="6">
    <location>
        <begin position="452"/>
        <end position="493"/>
    </location>
</feature>
<dbReference type="GO" id="GO:0005634">
    <property type="term" value="C:nucleus"/>
    <property type="evidence" value="ECO:0007669"/>
    <property type="project" value="UniProtKB-ARBA"/>
</dbReference>
<keyword evidence="3 5" id="KW-0863">Zinc-finger</keyword>
<feature type="domain" description="C2H2-type" evidence="7">
    <location>
        <begin position="199"/>
        <end position="226"/>
    </location>
</feature>
<evidence type="ECO:0000256" key="4">
    <source>
        <dbReference type="ARBA" id="ARBA00022833"/>
    </source>
</evidence>
<dbReference type="SMART" id="SM00355">
    <property type="entry name" value="ZnF_C2H2"/>
    <property type="match status" value="7"/>
</dbReference>
<evidence type="ECO:0000259" key="7">
    <source>
        <dbReference type="PROSITE" id="PS50157"/>
    </source>
</evidence>
<dbReference type="FunFam" id="3.30.160.60:FF:001573">
    <property type="entry name" value="Zinc finger protein 407"/>
    <property type="match status" value="1"/>
</dbReference>
<dbReference type="PANTHER" id="PTHR19818:SF157">
    <property type="entry name" value="C2H2-TYPE DOMAIN-CONTAINING PROTEIN"/>
    <property type="match status" value="1"/>
</dbReference>
<proteinExistence type="predicted"/>
<evidence type="ECO:0000256" key="6">
    <source>
        <dbReference type="SAM" id="MobiDB-lite"/>
    </source>
</evidence>
<dbReference type="InterPro" id="IPR050329">
    <property type="entry name" value="GLI_C2H2-zinc-finger"/>
</dbReference>
<evidence type="ECO:0000256" key="3">
    <source>
        <dbReference type="ARBA" id="ARBA00022771"/>
    </source>
</evidence>
<dbReference type="EMBL" id="JASPKY010000574">
    <property type="protein sequence ID" value="KAK9692627.1"/>
    <property type="molecule type" value="Genomic_DNA"/>
</dbReference>
<accession>A0AAW1ISW0</accession>
<dbReference type="GO" id="GO:0000981">
    <property type="term" value="F:DNA-binding transcription factor activity, RNA polymerase II-specific"/>
    <property type="evidence" value="ECO:0007669"/>
    <property type="project" value="TreeGrafter"/>
</dbReference>
<dbReference type="Proteomes" id="UP001458880">
    <property type="component" value="Unassembled WGS sequence"/>
</dbReference>
<dbReference type="FunFam" id="3.30.160.60:FF:003317">
    <property type="entry name" value="Zinc finger protein 322"/>
    <property type="match status" value="1"/>
</dbReference>
<gene>
    <name evidence="8" type="ORF">QE152_g35030</name>
</gene>
<sequence length="552" mass="61976">MGLDKLTIHLFSHITHNLIRENLPISPPPVNVEIPQQPPPQPPPPPAPIKKNRIQESSSKIKFEDNRAKKSVEVQEHYNKLIEESILTIPKESATKKTLKCDICCFYFSDENILEMHQKLLHQTQVDAKTGQSSYHCHLCSKKFKMRGSLMVHLRVAHYGFANQELDGCDTKKGNNPSNDAAKNGDKIETAETAEGKQWVCDVCSKQFTTKYFLKKHKRLHTGEMPYYCAQCNKSFTFQQSYHKHMLYHSSEKPHLCSECGRAFKELSTLHNHERIHSGERPFVCETCGKSFRQRVSYLVHRRIHTGVMPYKCTACNKSFRYKISQKSHKCPVNPPGSVVRAPVLLEKLEKNNEPLPPPEGGNNEVTINQNMINLYPNHQQTSNCIVRLDTDGNSNIITAPSIIFDATGQIIGQNFAFDGQNLIAIAAHNIVTNEAPSCVSTPTNPNNNNNDVSKGNSFQKYRTTPPNTDQHQQPGSDFNEDQTNSYEAGSQKSPDFLSMVLSPMIPDVQSLCLTNSPGGSDNGDSSIKQEPLETINEESFKSLLDGLSNCI</sequence>
<dbReference type="GO" id="GO:0045944">
    <property type="term" value="P:positive regulation of transcription by RNA polymerase II"/>
    <property type="evidence" value="ECO:0007669"/>
    <property type="project" value="UniProtKB-ARBA"/>
</dbReference>
<evidence type="ECO:0000256" key="2">
    <source>
        <dbReference type="ARBA" id="ARBA00022737"/>
    </source>
</evidence>
<feature type="compositionally biased region" description="Low complexity" evidence="6">
    <location>
        <begin position="442"/>
        <end position="451"/>
    </location>
</feature>
<feature type="domain" description="C2H2-type" evidence="7">
    <location>
        <begin position="283"/>
        <end position="310"/>
    </location>
</feature>
<feature type="domain" description="C2H2-type" evidence="7">
    <location>
        <begin position="255"/>
        <end position="282"/>
    </location>
</feature>
<keyword evidence="4" id="KW-0862">Zinc</keyword>
<feature type="compositionally biased region" description="Pro residues" evidence="6">
    <location>
        <begin position="29"/>
        <end position="48"/>
    </location>
</feature>
<dbReference type="PROSITE" id="PS50157">
    <property type="entry name" value="ZINC_FINGER_C2H2_2"/>
    <property type="match status" value="6"/>
</dbReference>
<dbReference type="PROSITE" id="PS00028">
    <property type="entry name" value="ZINC_FINGER_C2H2_1"/>
    <property type="match status" value="6"/>
</dbReference>
<feature type="domain" description="C2H2-type" evidence="7">
    <location>
        <begin position="227"/>
        <end position="254"/>
    </location>
</feature>
<dbReference type="GO" id="GO:0008270">
    <property type="term" value="F:zinc ion binding"/>
    <property type="evidence" value="ECO:0007669"/>
    <property type="project" value="UniProtKB-KW"/>
</dbReference>
<keyword evidence="9" id="KW-1185">Reference proteome</keyword>
<feature type="domain" description="C2H2-type" evidence="7">
    <location>
        <begin position="135"/>
        <end position="160"/>
    </location>
</feature>
<dbReference type="AlphaFoldDB" id="A0AAW1ISW0"/>
<dbReference type="FunFam" id="3.30.160.60:FF:000184">
    <property type="entry name" value="Zinc finger protein 333"/>
    <property type="match status" value="1"/>
</dbReference>
<dbReference type="InterPro" id="IPR036236">
    <property type="entry name" value="Znf_C2H2_sf"/>
</dbReference>
<dbReference type="GO" id="GO:0000978">
    <property type="term" value="F:RNA polymerase II cis-regulatory region sequence-specific DNA binding"/>
    <property type="evidence" value="ECO:0007669"/>
    <property type="project" value="TreeGrafter"/>
</dbReference>
<evidence type="ECO:0000256" key="5">
    <source>
        <dbReference type="PROSITE-ProRule" id="PRU00042"/>
    </source>
</evidence>
<name>A0AAW1ISW0_POPJA</name>
<evidence type="ECO:0000256" key="1">
    <source>
        <dbReference type="ARBA" id="ARBA00022723"/>
    </source>
</evidence>
<protein>
    <submittedName>
        <fullName evidence="8">Zinc finger, C2H2 type</fullName>
    </submittedName>
</protein>